<gene>
    <name evidence="1" type="ORF">AW08_03859</name>
</gene>
<comment type="caution">
    <text evidence="1">The sequence shown here is derived from an EMBL/GenBank/DDBJ whole genome shotgun (WGS) entry which is preliminary data.</text>
</comment>
<accession>A0A011PC45</accession>
<reference evidence="1" key="1">
    <citation type="submission" date="2014-02" db="EMBL/GenBank/DDBJ databases">
        <title>Expanding our view of genomic diversity in Candidatus Accumulibacter clades.</title>
        <authorList>
            <person name="Skennerton C.T."/>
            <person name="Barr J.J."/>
            <person name="Slater F.R."/>
            <person name="Bond P.L."/>
            <person name="Tyson G.W."/>
        </authorList>
    </citation>
    <scope>NUCLEOTIDE SEQUENCE [LARGE SCALE GENOMIC DNA]</scope>
</reference>
<proteinExistence type="predicted"/>
<dbReference type="AlphaFoldDB" id="A0A011PC45"/>
<name>A0A011PC45_9PROT</name>
<dbReference type="PATRIC" id="fig|1454001.3.peg.3886"/>
<dbReference type="EMBL" id="JFAX01000044">
    <property type="protein sequence ID" value="EXI63909.1"/>
    <property type="molecule type" value="Genomic_DNA"/>
</dbReference>
<evidence type="ECO:0000313" key="1">
    <source>
        <dbReference type="EMBL" id="EXI63909.1"/>
    </source>
</evidence>
<dbReference type="Proteomes" id="UP000020218">
    <property type="component" value="Unassembled WGS sequence"/>
</dbReference>
<keyword evidence="2" id="KW-1185">Reference proteome</keyword>
<organism evidence="1 2">
    <name type="scientific">Candidatus Accumulibacter adjunctus</name>
    <dbReference type="NCBI Taxonomy" id="1454001"/>
    <lineage>
        <taxon>Bacteria</taxon>
        <taxon>Pseudomonadati</taxon>
        <taxon>Pseudomonadota</taxon>
        <taxon>Betaproteobacteria</taxon>
        <taxon>Candidatus Accumulibacter</taxon>
    </lineage>
</organism>
<sequence length="66" mass="7845">MSVKTVKRRLELLRSFAKNRSLTAAARHKAHPDLRSGFLWLFFNPLRKPPLRTFERRRNPNEESQA</sequence>
<evidence type="ECO:0000313" key="2">
    <source>
        <dbReference type="Proteomes" id="UP000020218"/>
    </source>
</evidence>
<protein>
    <submittedName>
        <fullName evidence="1">Uncharacterized protein</fullName>
    </submittedName>
</protein>